<dbReference type="EMBL" id="FOTV01000032">
    <property type="protein sequence ID" value="SFM12288.1"/>
    <property type="molecule type" value="Genomic_DNA"/>
</dbReference>
<dbReference type="Proteomes" id="UP000193100">
    <property type="component" value="Chromosome"/>
</dbReference>
<dbReference type="Proteomes" id="UP000199211">
    <property type="component" value="Unassembled WGS sequence"/>
</dbReference>
<dbReference type="GeneID" id="77258305"/>
<accession>A0A1I4N9Y3</accession>
<gene>
    <name evidence="1" type="ORF">MARSALSMR5_03764</name>
    <name evidence="2" type="ORF">SAMN04487868_1329</name>
</gene>
<reference evidence="1 3" key="2">
    <citation type="submission" date="2017-04" db="EMBL/GenBank/DDBJ databases">
        <title>Genome Sequence of Marinobacter salarius strain SMR5 Isolated from a culture of the Diatom Skeletonema marinoi.</title>
        <authorList>
            <person name="Topel M."/>
            <person name="Pinder M.I.M."/>
            <person name="Johansson O.N."/>
            <person name="Kourtchenko O."/>
            <person name="Godhe A."/>
            <person name="Clarke A.K."/>
        </authorList>
    </citation>
    <scope>NUCLEOTIDE SEQUENCE [LARGE SCALE GENOMIC DNA]</scope>
    <source>
        <strain evidence="1 3">SMR5</strain>
    </source>
</reference>
<reference evidence="2 4" key="1">
    <citation type="submission" date="2016-10" db="EMBL/GenBank/DDBJ databases">
        <authorList>
            <person name="Varghese N."/>
            <person name="Submissions S."/>
        </authorList>
    </citation>
    <scope>NUCLEOTIDE SEQUENCE [LARGE SCALE GENOMIC DNA]</scope>
    <source>
        <strain evidence="2 4">DSM 26291</strain>
    </source>
</reference>
<protein>
    <submittedName>
        <fullName evidence="1">Uncharacterized protein</fullName>
    </submittedName>
</protein>
<sequence>MKVMISAFVAALVIAFAAPPVLDQFGWSSATQTSSENVRLD</sequence>
<dbReference type="RefSeq" id="WP_036202841.1">
    <property type="nucleotide sequence ID" value="NZ_CP020931.1"/>
</dbReference>
<evidence type="ECO:0000313" key="3">
    <source>
        <dbReference type="Proteomes" id="UP000193100"/>
    </source>
</evidence>
<dbReference type="AlphaFoldDB" id="A0A1W6KEC3"/>
<accession>A0A1W6KEC3</accession>
<proteinExistence type="predicted"/>
<evidence type="ECO:0000313" key="2">
    <source>
        <dbReference type="EMBL" id="SFM12288.1"/>
    </source>
</evidence>
<organism evidence="1 3">
    <name type="scientific">Marinobacter salarius</name>
    <dbReference type="NCBI Taxonomy" id="1420917"/>
    <lineage>
        <taxon>Bacteria</taxon>
        <taxon>Pseudomonadati</taxon>
        <taxon>Pseudomonadota</taxon>
        <taxon>Gammaproteobacteria</taxon>
        <taxon>Pseudomonadales</taxon>
        <taxon>Marinobacteraceae</taxon>
        <taxon>Marinobacter</taxon>
    </lineage>
</organism>
<evidence type="ECO:0000313" key="1">
    <source>
        <dbReference type="EMBL" id="ARM85784.1"/>
    </source>
</evidence>
<evidence type="ECO:0000313" key="4">
    <source>
        <dbReference type="Proteomes" id="UP000199211"/>
    </source>
</evidence>
<keyword evidence="4" id="KW-1185">Reference proteome</keyword>
<name>A0A1W6KEC3_9GAMM</name>
<dbReference type="EMBL" id="CP020931">
    <property type="protein sequence ID" value="ARM85784.1"/>
    <property type="molecule type" value="Genomic_DNA"/>
</dbReference>